<keyword evidence="1" id="KW-0677">Repeat</keyword>
<evidence type="ECO:0000256" key="3">
    <source>
        <dbReference type="PROSITE-ProRule" id="PRU00339"/>
    </source>
</evidence>
<evidence type="ECO:0000313" key="7">
    <source>
        <dbReference type="Proteomes" id="UP000000745"/>
    </source>
</evidence>
<dbReference type="Pfam" id="PF13283">
    <property type="entry name" value="NfrA_C"/>
    <property type="match status" value="1"/>
</dbReference>
<evidence type="ECO:0000259" key="5">
    <source>
        <dbReference type="Pfam" id="PF13283"/>
    </source>
</evidence>
<dbReference type="NCBIfam" id="NF007302">
    <property type="entry name" value="PRK09782.1"/>
    <property type="match status" value="1"/>
</dbReference>
<keyword evidence="6" id="KW-0675">Receptor</keyword>
<evidence type="ECO:0000256" key="2">
    <source>
        <dbReference type="ARBA" id="ARBA00022803"/>
    </source>
</evidence>
<feature type="chain" id="PRO_5002860134" evidence="4">
    <location>
        <begin position="35"/>
        <end position="996"/>
    </location>
</feature>
<reference evidence="7" key="1">
    <citation type="journal article" date="2009" name="PLoS Genet.">
        <title>Organised genome dynamics in the Escherichia coli species results in highly diverse adaptive paths.</title>
        <authorList>
            <person name="Touchon M."/>
            <person name="Hoede C."/>
            <person name="Tenaillon O."/>
            <person name="Barbe V."/>
            <person name="Baeriswyl S."/>
            <person name="Bidet P."/>
            <person name="Bingen E."/>
            <person name="Bonacorsi S."/>
            <person name="Bouchier C."/>
            <person name="Bouvet O."/>
            <person name="Calteau A."/>
            <person name="Chiapello H."/>
            <person name="Clermont O."/>
            <person name="Cruveiller S."/>
            <person name="Danchin A."/>
            <person name="Diard M."/>
            <person name="Dossat C."/>
            <person name="Karoui M.E."/>
            <person name="Frapy E."/>
            <person name="Garry L."/>
            <person name="Ghigo J.M."/>
            <person name="Gilles A.M."/>
            <person name="Johnson J."/>
            <person name="Le Bouguenec C."/>
            <person name="Lescat M."/>
            <person name="Mangenot S."/>
            <person name="Martinez-Jehanne V."/>
            <person name="Matic I."/>
            <person name="Nassif X."/>
            <person name="Oztas S."/>
            <person name="Petit M.A."/>
            <person name="Pichon C."/>
            <person name="Rouy Z."/>
            <person name="Ruf C.S."/>
            <person name="Schneider D."/>
            <person name="Tourret J."/>
            <person name="Vacherie B."/>
            <person name="Vallenet D."/>
            <person name="Medigue C."/>
            <person name="Rocha E.P.C."/>
            <person name="Denamur E."/>
        </authorList>
    </citation>
    <scope>NUCLEOTIDE SEQUENCE [LARGE SCALE GENOMIC DNA]</scope>
    <source>
        <strain evidence="7">ATCC 35469 / DSM 13698 / BCRC 15582 / CCUG 18766 / IAM 14443 / JCM 21226 / LMG 7866 / NBRC 102419 / NCTC 12128 / CDC 0568-73</strain>
    </source>
</reference>
<dbReference type="Pfam" id="PF14559">
    <property type="entry name" value="TPR_19"/>
    <property type="match status" value="2"/>
</dbReference>
<evidence type="ECO:0000256" key="1">
    <source>
        <dbReference type="ARBA" id="ARBA00022737"/>
    </source>
</evidence>
<sequence length="996" mass="112794">MQNWRQIMKDNNRCRIIGLSGLLMSALLSGGALAEENIGTSAEELGISDYRHFVIYPRLEKALTAQRKNDEKTALREFEYIHRQLPDNIPLTLYLAEAYRHFGHNEQARQLLSEQLRHQPGDARLKRALVAIPVEVKPVNSEEELRALQKSCDAVPGLGCRSEVGQHALRLALLDIANAQLEDKTFATSPQGKALRRDLLHRAIYLKDWALAESLFARAPHRLSAAERQQWFDVLIAGQLDDRLLALQAKGIFNDPQRRIDYASTLAQRGETARLAHYLAENQPVFLNAEQEKSWLYLLTHYSQQPVQALMHQPVQFAQNRRYVVGTTLPELLKKRDYIGAQRILDLLPAGEMPEERYSVSLALNNRQQALQLAKLMYADKPDLQNLDRLTWQLIQNGQSKEAARLLLQRYPFSDDENATTQTLMVRLGQLLESLPSLATPLKLASLTQPLSSPALRQLQSQFPGIADNCEAVRNLLGDMSPSYDATAWTRLAQCYRDDLPGLSLYAWQQAQQRKPDDWRHRGVAYQAYQVQDYATALQAWKKISDNALKSEDLLAAATTAQAAGDSEARDHWLKVARQRGLTNNAQYWWLHAQRYLAQQSPQAMEDLNRSLAIAPSARAFAARARIYRQQKNISAAISDLRHALALEPDNSAVQAALGYALWDNGDIAQSREILEKAHRAQPDDPAIRKQLTYVNQRLNDIAQTQFYAREVIDDITWQAQVDSLSPQQNQQLFNFRRLHEDVARRWSFNFDTSIGLRSGAMSSANNNLGGSSPGHSYRSYGQLEAEYRIGRNILLDGDLLAAYSRVFADTGSNGVVMPVKNPISATGLRWKPLRNQVFFLAVEQQLPLDKHHGESDTMLRASASLFNDGKYSDEWHPNGPGWMAQNLYLDAAHYIRQDSQAWTADYRVSWHQKVAYGQTLEPYAHVQGNGYRGKDTQGTQVGGVGLRWNLWTGESHYNAWPHKISVGVEYQHTFKTINQSAGERNNAFLTLGVRW</sequence>
<keyword evidence="7" id="KW-1185">Reference proteome</keyword>
<dbReference type="GO" id="GO:0009279">
    <property type="term" value="C:cell outer membrane"/>
    <property type="evidence" value="ECO:0007669"/>
    <property type="project" value="TreeGrafter"/>
</dbReference>
<dbReference type="InterPro" id="IPR019734">
    <property type="entry name" value="TPR_rpt"/>
</dbReference>
<dbReference type="PANTHER" id="PTHR44858">
    <property type="entry name" value="TETRATRICOPEPTIDE REPEAT PROTEIN 6"/>
    <property type="match status" value="1"/>
</dbReference>
<dbReference type="EMBL" id="CU928158">
    <property type="protein sequence ID" value="CAQ90276.1"/>
    <property type="molecule type" value="Genomic_DNA"/>
</dbReference>
<name>B7LP60_ESCF3</name>
<dbReference type="PANTHER" id="PTHR44858:SF1">
    <property type="entry name" value="UDP-N-ACETYLGLUCOSAMINE--PEPTIDE N-ACETYLGLUCOSAMINYLTRANSFERASE SPINDLY-RELATED"/>
    <property type="match status" value="1"/>
</dbReference>
<dbReference type="Proteomes" id="UP000000745">
    <property type="component" value="Chromosome"/>
</dbReference>
<gene>
    <name evidence="6" type="primary">nfrA</name>
    <name evidence="6" type="ordered locus">EFER_2781</name>
</gene>
<evidence type="ECO:0000256" key="4">
    <source>
        <dbReference type="SAM" id="SignalP"/>
    </source>
</evidence>
<dbReference type="InterPro" id="IPR025137">
    <property type="entry name" value="NfrA_C"/>
</dbReference>
<proteinExistence type="predicted"/>
<dbReference type="SUPFAM" id="SSF48452">
    <property type="entry name" value="TPR-like"/>
    <property type="match status" value="2"/>
</dbReference>
<dbReference type="InterPro" id="IPR011990">
    <property type="entry name" value="TPR-like_helical_dom_sf"/>
</dbReference>
<dbReference type="Gene3D" id="1.25.40.10">
    <property type="entry name" value="Tetratricopeptide repeat domain"/>
    <property type="match status" value="1"/>
</dbReference>
<accession>B7LP60</accession>
<feature type="signal peptide" evidence="4">
    <location>
        <begin position="1"/>
        <end position="34"/>
    </location>
</feature>
<dbReference type="KEGG" id="efe:EFER_2781"/>
<dbReference type="InterPro" id="IPR050498">
    <property type="entry name" value="Ycf3"/>
</dbReference>
<evidence type="ECO:0000313" key="6">
    <source>
        <dbReference type="EMBL" id="CAQ90276.1"/>
    </source>
</evidence>
<dbReference type="SMART" id="SM00028">
    <property type="entry name" value="TPR"/>
    <property type="match status" value="4"/>
</dbReference>
<dbReference type="PROSITE" id="PS50005">
    <property type="entry name" value="TPR"/>
    <property type="match status" value="1"/>
</dbReference>
<dbReference type="AlphaFoldDB" id="B7LP60"/>
<organism evidence="6 7">
    <name type="scientific">Escherichia fergusonii (strain ATCC 35469 / DSM 13698 / CCUG 18766 / IAM 14443 / JCM 21226 / LMG 7866 / NBRC 102419 / NCTC 12128 / CDC 0568-73)</name>
    <dbReference type="NCBI Taxonomy" id="585054"/>
    <lineage>
        <taxon>Bacteria</taxon>
        <taxon>Pseudomonadati</taxon>
        <taxon>Pseudomonadota</taxon>
        <taxon>Gammaproteobacteria</taxon>
        <taxon>Enterobacterales</taxon>
        <taxon>Enterobacteriaceae</taxon>
        <taxon>Escherichia</taxon>
    </lineage>
</organism>
<keyword evidence="4" id="KW-0732">Signal</keyword>
<feature type="repeat" description="TPR" evidence="3">
    <location>
        <begin position="618"/>
        <end position="651"/>
    </location>
</feature>
<protein>
    <submittedName>
        <fullName evidence="6">Bacteriophage N4 receptor, subunit, outer membrane protein</fullName>
    </submittedName>
</protein>
<keyword evidence="2 3" id="KW-0802">TPR repeat</keyword>
<dbReference type="GO" id="GO:0046813">
    <property type="term" value="P:receptor-mediated virion attachment to host cell"/>
    <property type="evidence" value="ECO:0007669"/>
    <property type="project" value="TreeGrafter"/>
</dbReference>
<feature type="domain" description="Bacteriophage N4 adsorption protein A C-terminal" evidence="5">
    <location>
        <begin position="815"/>
        <end position="983"/>
    </location>
</feature>
<dbReference type="HOGENOM" id="CLU_012342_0_0_6"/>